<feature type="transmembrane region" description="Helical" evidence="2">
    <location>
        <begin position="33"/>
        <end position="52"/>
    </location>
</feature>
<feature type="compositionally biased region" description="Low complexity" evidence="1">
    <location>
        <begin position="345"/>
        <end position="356"/>
    </location>
</feature>
<dbReference type="KEGG" id="them:FPV09_01490"/>
<evidence type="ECO:0000313" key="3">
    <source>
        <dbReference type="EMBL" id="QEK14009.1"/>
    </source>
</evidence>
<gene>
    <name evidence="3" type="ORF">FPV09_01490</name>
</gene>
<dbReference type="AlphaFoldDB" id="A0A5C0SMA1"/>
<evidence type="ECO:0000313" key="4">
    <source>
        <dbReference type="Proteomes" id="UP000322631"/>
    </source>
</evidence>
<protein>
    <submittedName>
        <fullName evidence="3">Uncharacterized protein</fullName>
    </submittedName>
</protein>
<keyword evidence="2" id="KW-1133">Transmembrane helix</keyword>
<dbReference type="RefSeq" id="WP_148882113.1">
    <property type="nucleotide sequence ID" value="NZ_CP041932.1"/>
</dbReference>
<proteinExistence type="predicted"/>
<keyword evidence="4" id="KW-1185">Reference proteome</keyword>
<reference evidence="3 4" key="1">
    <citation type="submission" date="2019-07" db="EMBL/GenBank/DDBJ databases">
        <title>Complete genome of Thermococcus acidophilus.</title>
        <authorList>
            <person name="Li X."/>
        </authorList>
    </citation>
    <scope>NUCLEOTIDE SEQUENCE [LARGE SCALE GENOMIC DNA]</scope>
    <source>
        <strain evidence="3 4">SY113</strain>
    </source>
</reference>
<feature type="transmembrane region" description="Helical" evidence="2">
    <location>
        <begin position="228"/>
        <end position="248"/>
    </location>
</feature>
<dbReference type="EMBL" id="CP041932">
    <property type="protein sequence ID" value="QEK14009.1"/>
    <property type="molecule type" value="Genomic_DNA"/>
</dbReference>
<name>A0A5C0SMA1_9EURY</name>
<dbReference type="GeneID" id="41608487"/>
<feature type="transmembrane region" description="Helical" evidence="2">
    <location>
        <begin position="195"/>
        <end position="216"/>
    </location>
</feature>
<feature type="transmembrane region" description="Helical" evidence="2">
    <location>
        <begin position="58"/>
        <end position="77"/>
    </location>
</feature>
<feature type="compositionally biased region" description="Basic residues" evidence="1">
    <location>
        <begin position="361"/>
        <end position="373"/>
    </location>
</feature>
<sequence length="373" mass="42937">MNKITGRVFENDIKEEIRELSIKLSEINTGNEFFATLVSIAATIYVSSQLNILQYWDISFKLLFGIWVIWTTITSIYRSNKKQSRDKENEDSLPRSVVEYRAEVIIGKNIYPGITAFGLLGGLSAMIYISSHLNVISKNLTSIMNLDIISTMLFFGALVLLIFRKEKYFLDLARRLPYLNEDFIELGKESPMTLVLGYIFAAIVLMGMALGVLFGFESFLSLSVDQKFLVIILMVFQYISIWTLAVLVNKSQIHRDLVNALNSLIDFQIQNESSQNQYEQFVELLKYADFRRGTQLWFLDYYLYIPNPKYEVWLQQQEQNPKALTDAQEETGNAPPRERKNRMNTMPITPSSPSTPAAGRRASHLPRFRRSQP</sequence>
<feature type="region of interest" description="Disordered" evidence="1">
    <location>
        <begin position="321"/>
        <end position="373"/>
    </location>
</feature>
<keyword evidence="2" id="KW-0472">Membrane</keyword>
<feature type="transmembrane region" description="Helical" evidence="2">
    <location>
        <begin position="110"/>
        <end position="131"/>
    </location>
</feature>
<dbReference type="Proteomes" id="UP000322631">
    <property type="component" value="Chromosome"/>
</dbReference>
<keyword evidence="2" id="KW-0812">Transmembrane</keyword>
<accession>A0A5C0SMA1</accession>
<evidence type="ECO:0000256" key="2">
    <source>
        <dbReference type="SAM" id="Phobius"/>
    </source>
</evidence>
<feature type="transmembrane region" description="Helical" evidence="2">
    <location>
        <begin position="143"/>
        <end position="163"/>
    </location>
</feature>
<organism evidence="3 4">
    <name type="scientific">Thermococcus aciditolerans</name>
    <dbReference type="NCBI Taxonomy" id="2598455"/>
    <lineage>
        <taxon>Archaea</taxon>
        <taxon>Methanobacteriati</taxon>
        <taxon>Methanobacteriota</taxon>
        <taxon>Thermococci</taxon>
        <taxon>Thermococcales</taxon>
        <taxon>Thermococcaceae</taxon>
        <taxon>Thermococcus</taxon>
    </lineage>
</organism>
<evidence type="ECO:0000256" key="1">
    <source>
        <dbReference type="SAM" id="MobiDB-lite"/>
    </source>
</evidence>